<dbReference type="Gene3D" id="3.50.50.60">
    <property type="entry name" value="FAD/NAD(P)-binding domain"/>
    <property type="match status" value="1"/>
</dbReference>
<dbReference type="PANTHER" id="PTHR42923:SF47">
    <property type="entry name" value="BLR3003 PROTEIN"/>
    <property type="match status" value="1"/>
</dbReference>
<evidence type="ECO:0000313" key="3">
    <source>
        <dbReference type="Proteomes" id="UP001232156"/>
    </source>
</evidence>
<proteinExistence type="predicted"/>
<dbReference type="GO" id="GO:0016491">
    <property type="term" value="F:oxidoreductase activity"/>
    <property type="evidence" value="ECO:0007669"/>
    <property type="project" value="UniProtKB-KW"/>
</dbReference>
<keyword evidence="3" id="KW-1185">Reference proteome</keyword>
<dbReference type="Pfam" id="PF01593">
    <property type="entry name" value="Amino_oxidase"/>
    <property type="match status" value="1"/>
</dbReference>
<sequence>MKLAVVGAGWAGLSAALTAWRLGHQVHVFESAPTLGGRARAVHAPTLDATIDNGQHILLGAYTATLALMRELGLDVNTLFHRLPLTVHSADGTLRLRAGRALPAPLHIAAALLAARGLRWPEKLAALRAVAALRGQGWRTPPGCTVQRWLERAQQPPRLCNLLWGPLCIATLNTPVEHACAQLFAHVLRDSLGAPDRSASDMLIPRCDLTALWPARVARLAAEAGASGDPGHASPTLEIRHPYTVRRLRHVSACGLALDDLPDRYDAVVVCANTPSTARLLATLPDCPGSTQFLADLDAFEHAPIATLTFQLAAPMHLPQPMLLLHEHRTRNHFGQWLFQGQDQEKRLLHVVVSDADALLAQERNAAVAGVVEQLREQLAMPMPEVSRHALIVEKRATFLARPGLRRPGNRTPWRGVWVAGDWTDTGYPAVLEGAVRSGRDAVLALTAAHETAVPRQEM</sequence>
<protein>
    <submittedName>
        <fullName evidence="2">Hydroxysqualene dehydroxylase HpnE</fullName>
        <ecNumber evidence="2">1.17.8.1</ecNumber>
    </submittedName>
</protein>
<dbReference type="RefSeq" id="WP_347286998.1">
    <property type="nucleotide sequence ID" value="NZ_JAUZQE010000015.1"/>
</dbReference>
<accession>A0ABU1D691</accession>
<name>A0ABU1D691_9BURK</name>
<reference evidence="2 3" key="1">
    <citation type="submission" date="2023-08" db="EMBL/GenBank/DDBJ databases">
        <title>Alcaligenaceae gen. nov., a novel taxon isolated from the sludge of Yixing Pesticide Factory.</title>
        <authorList>
            <person name="Ruan L."/>
        </authorList>
    </citation>
    <scope>NUCLEOTIDE SEQUENCE [LARGE SCALE GENOMIC DNA]</scope>
    <source>
        <strain evidence="2 3">LG-2</strain>
    </source>
</reference>
<comment type="caution">
    <text evidence="2">The sequence shown here is derived from an EMBL/GenBank/DDBJ whole genome shotgun (WGS) entry which is preliminary data.</text>
</comment>
<dbReference type="SUPFAM" id="SSF51905">
    <property type="entry name" value="FAD/NAD(P)-binding domain"/>
    <property type="match status" value="1"/>
</dbReference>
<dbReference type="EMBL" id="JAUZQE010000015">
    <property type="protein sequence ID" value="MDR4125960.1"/>
    <property type="molecule type" value="Genomic_DNA"/>
</dbReference>
<gene>
    <name evidence="2" type="primary">hpnE</name>
    <name evidence="2" type="ORF">Q8947_08180</name>
</gene>
<dbReference type="Proteomes" id="UP001232156">
    <property type="component" value="Unassembled WGS sequence"/>
</dbReference>
<dbReference type="InterPro" id="IPR036188">
    <property type="entry name" value="FAD/NAD-bd_sf"/>
</dbReference>
<dbReference type="NCBIfam" id="TIGR03467">
    <property type="entry name" value="HpnE"/>
    <property type="match status" value="1"/>
</dbReference>
<dbReference type="InterPro" id="IPR050464">
    <property type="entry name" value="Zeta_carotene_desat/Oxidored"/>
</dbReference>
<dbReference type="PANTHER" id="PTHR42923">
    <property type="entry name" value="PROTOPORPHYRINOGEN OXIDASE"/>
    <property type="match status" value="1"/>
</dbReference>
<dbReference type="EC" id="1.17.8.1" evidence="2"/>
<feature type="domain" description="Amine oxidase" evidence="1">
    <location>
        <begin position="11"/>
        <end position="443"/>
    </location>
</feature>
<keyword evidence="2" id="KW-0560">Oxidoreductase</keyword>
<dbReference type="InterPro" id="IPR002937">
    <property type="entry name" value="Amino_oxidase"/>
</dbReference>
<evidence type="ECO:0000313" key="2">
    <source>
        <dbReference type="EMBL" id="MDR4125960.1"/>
    </source>
</evidence>
<dbReference type="InterPro" id="IPR017830">
    <property type="entry name" value="SQase_HpnE"/>
</dbReference>
<evidence type="ECO:0000259" key="1">
    <source>
        <dbReference type="Pfam" id="PF01593"/>
    </source>
</evidence>
<organism evidence="2 3">
    <name type="scientific">Yanghanlia caeni</name>
    <dbReference type="NCBI Taxonomy" id="3064283"/>
    <lineage>
        <taxon>Bacteria</taxon>
        <taxon>Pseudomonadati</taxon>
        <taxon>Pseudomonadota</taxon>
        <taxon>Betaproteobacteria</taxon>
        <taxon>Burkholderiales</taxon>
        <taxon>Alcaligenaceae</taxon>
        <taxon>Yanghanlia</taxon>
    </lineage>
</organism>